<comment type="caution">
    <text evidence="1">The sequence shown here is derived from an EMBL/GenBank/DDBJ whole genome shotgun (WGS) entry which is preliminary data.</text>
</comment>
<accession>A0A812J0I1</accession>
<organism evidence="1 2">
    <name type="scientific">Symbiodinium necroappetens</name>
    <dbReference type="NCBI Taxonomy" id="1628268"/>
    <lineage>
        <taxon>Eukaryota</taxon>
        <taxon>Sar</taxon>
        <taxon>Alveolata</taxon>
        <taxon>Dinophyceae</taxon>
        <taxon>Suessiales</taxon>
        <taxon>Symbiodiniaceae</taxon>
        <taxon>Symbiodinium</taxon>
    </lineage>
</organism>
<dbReference type="AlphaFoldDB" id="A0A812J0I1"/>
<proteinExistence type="predicted"/>
<sequence>MEYQKDPIRSRTYLIPGTEEIRREIERVEESNKDKVVLYQTRSLLSYFMAWLAHGVMARRDVNRPGGDATTNPISTVALGLGFFEEEHEFPSFLQKDSVCEGVSLGKKVRDADLTNAILGEGELDVGFDPTGKKVWK</sequence>
<evidence type="ECO:0000313" key="1">
    <source>
        <dbReference type="EMBL" id="CAE7187422.1"/>
    </source>
</evidence>
<feature type="non-terminal residue" evidence="1">
    <location>
        <position position="137"/>
    </location>
</feature>
<evidence type="ECO:0000313" key="2">
    <source>
        <dbReference type="Proteomes" id="UP000601435"/>
    </source>
</evidence>
<reference evidence="1" key="1">
    <citation type="submission" date="2021-02" db="EMBL/GenBank/DDBJ databases">
        <authorList>
            <person name="Dougan E. K."/>
            <person name="Rhodes N."/>
            <person name="Thang M."/>
            <person name="Chan C."/>
        </authorList>
    </citation>
    <scope>NUCLEOTIDE SEQUENCE</scope>
</reference>
<gene>
    <name evidence="1" type="ORF">SNEC2469_LOCUS966</name>
</gene>
<protein>
    <submittedName>
        <fullName evidence="1">Uncharacterized protein</fullName>
    </submittedName>
</protein>
<keyword evidence="2" id="KW-1185">Reference proteome</keyword>
<dbReference type="EMBL" id="CAJNJA010005287">
    <property type="protein sequence ID" value="CAE7187422.1"/>
    <property type="molecule type" value="Genomic_DNA"/>
</dbReference>
<dbReference type="Proteomes" id="UP000601435">
    <property type="component" value="Unassembled WGS sequence"/>
</dbReference>
<name>A0A812J0I1_9DINO</name>